<dbReference type="EC" id="2.7.7.65" evidence="1"/>
<dbReference type="Pfam" id="PF01627">
    <property type="entry name" value="Hpt"/>
    <property type="match status" value="1"/>
</dbReference>
<dbReference type="PANTHER" id="PTHR45138">
    <property type="entry name" value="REGULATORY COMPONENTS OF SENSORY TRANSDUCTION SYSTEM"/>
    <property type="match status" value="1"/>
</dbReference>
<feature type="domain" description="HPt" evidence="8">
    <location>
        <begin position="8"/>
        <end position="119"/>
    </location>
</feature>
<dbReference type="InterPro" id="IPR029787">
    <property type="entry name" value="Nucleotide_cyclase"/>
</dbReference>
<dbReference type="GO" id="GO:0000160">
    <property type="term" value="P:phosphorelay signal transduction system"/>
    <property type="evidence" value="ECO:0007669"/>
    <property type="project" value="UniProtKB-KW"/>
</dbReference>
<dbReference type="EMBL" id="JABXYJ010000002">
    <property type="protein sequence ID" value="NVO77144.1"/>
    <property type="molecule type" value="Genomic_DNA"/>
</dbReference>
<dbReference type="SMART" id="SM00448">
    <property type="entry name" value="REC"/>
    <property type="match status" value="2"/>
</dbReference>
<dbReference type="CDD" id="cd01949">
    <property type="entry name" value="GGDEF"/>
    <property type="match status" value="1"/>
</dbReference>
<dbReference type="SMART" id="SM00267">
    <property type="entry name" value="GGDEF"/>
    <property type="match status" value="1"/>
</dbReference>
<dbReference type="InterPro" id="IPR011006">
    <property type="entry name" value="CheY-like_superfamily"/>
</dbReference>
<dbReference type="GO" id="GO:1902201">
    <property type="term" value="P:negative regulation of bacterial-type flagellum-dependent cell motility"/>
    <property type="evidence" value="ECO:0007669"/>
    <property type="project" value="TreeGrafter"/>
</dbReference>
<dbReference type="GO" id="GO:0043709">
    <property type="term" value="P:cell adhesion involved in single-species biofilm formation"/>
    <property type="evidence" value="ECO:0007669"/>
    <property type="project" value="TreeGrafter"/>
</dbReference>
<keyword evidence="2" id="KW-0902">Two-component regulatory system</keyword>
<dbReference type="InterPro" id="IPR036641">
    <property type="entry name" value="HPT_dom_sf"/>
</dbReference>
<dbReference type="Gene3D" id="3.30.70.270">
    <property type="match status" value="1"/>
</dbReference>
<dbReference type="Pfam" id="PF00990">
    <property type="entry name" value="GGDEF"/>
    <property type="match status" value="1"/>
</dbReference>
<dbReference type="AlphaFoldDB" id="A0A850QL67"/>
<dbReference type="PROSITE" id="PS50894">
    <property type="entry name" value="HPT"/>
    <property type="match status" value="1"/>
</dbReference>
<dbReference type="FunFam" id="3.30.70.270:FF:000001">
    <property type="entry name" value="Diguanylate cyclase domain protein"/>
    <property type="match status" value="1"/>
</dbReference>
<dbReference type="PROSITE" id="PS50887">
    <property type="entry name" value="GGDEF"/>
    <property type="match status" value="1"/>
</dbReference>
<dbReference type="InterPro" id="IPR050469">
    <property type="entry name" value="Diguanylate_Cyclase"/>
</dbReference>
<dbReference type="Gene3D" id="3.40.50.2300">
    <property type="match status" value="2"/>
</dbReference>
<evidence type="ECO:0000259" key="8">
    <source>
        <dbReference type="PROSITE" id="PS50894"/>
    </source>
</evidence>
<dbReference type="InterPro" id="IPR043128">
    <property type="entry name" value="Rev_trsase/Diguanyl_cyclase"/>
</dbReference>
<evidence type="ECO:0000256" key="4">
    <source>
        <dbReference type="PROSITE-ProRule" id="PRU00110"/>
    </source>
</evidence>
<comment type="caution">
    <text evidence="5">Lacks conserved residue(s) required for the propagation of feature annotation.</text>
</comment>
<dbReference type="Gene3D" id="1.20.120.160">
    <property type="entry name" value="HPT domain"/>
    <property type="match status" value="1"/>
</dbReference>
<evidence type="ECO:0000256" key="3">
    <source>
        <dbReference type="ARBA" id="ARBA00034247"/>
    </source>
</evidence>
<reference evidence="9 10" key="1">
    <citation type="submission" date="2020-06" db="EMBL/GenBank/DDBJ databases">
        <authorList>
            <person name="Qiu C."/>
            <person name="Liu Z."/>
        </authorList>
    </citation>
    <scope>NUCLEOTIDE SEQUENCE [LARGE SCALE GENOMIC DNA]</scope>
    <source>
        <strain evidence="9 10">EM 1</strain>
    </source>
</reference>
<dbReference type="CDD" id="cd00156">
    <property type="entry name" value="REC"/>
    <property type="match status" value="2"/>
</dbReference>
<dbReference type="NCBIfam" id="TIGR00254">
    <property type="entry name" value="GGDEF"/>
    <property type="match status" value="1"/>
</dbReference>
<dbReference type="InterPro" id="IPR000160">
    <property type="entry name" value="GGDEF_dom"/>
</dbReference>
<feature type="domain" description="Response regulatory" evidence="6">
    <location>
        <begin position="264"/>
        <end position="380"/>
    </location>
</feature>
<feature type="modified residue" description="4-aspartylphosphate" evidence="5">
    <location>
        <position position="313"/>
    </location>
</feature>
<evidence type="ECO:0000256" key="2">
    <source>
        <dbReference type="ARBA" id="ARBA00023012"/>
    </source>
</evidence>
<keyword evidence="10" id="KW-1185">Reference proteome</keyword>
<gene>
    <name evidence="9" type="ORF">HV832_04800</name>
</gene>
<evidence type="ECO:0000259" key="7">
    <source>
        <dbReference type="PROSITE" id="PS50887"/>
    </source>
</evidence>
<protein>
    <recommendedName>
        <fullName evidence="1">diguanylate cyclase</fullName>
        <ecNumber evidence="1">2.7.7.65</ecNumber>
    </recommendedName>
</protein>
<sequence>MLDKQDSLHEKLRALEQVFLQKLPSKFDEIFDALNQYIADPKNKEALGLLHRHLHTMAGSAGTFGFEALGAQARIFESRLKPLLKDETWSDAELSEYAHDIHDYFSSALLNLDKDAPIAEQPKGQRKDPVHESDHNQLIYLVDDDNGQNQAIVTQLEHFGYEPVCIEQLKDLAIAVATRRPDAIVIELSFPEGKNAGIDEIKRIEQLQRLRIPTIFVSKSSSFESRLLAVKAKGDGYFTKPVDVVALTERMDSLLQRDQNKGYRVLIVDDDVVTSRYYSEVLRNAGMTVFLLNDPTQILSVMTDFRPELLLLDIYMPLCSGVELSRMIRQDNSYVDVPIVFLSSENDMANQLDAVRAGADDFIMKPVSQEYLVSSLSTRAERYRSLRSLIMRDGLTGLYNHTAIKEHLASEILQARRKQAPLALAMIDLDYFKRVNDQYGHATGDQVLRTLARILRQRLRRSDIVGRYGGEEFAIVFPDTDAATARRVLDQVRTAFAKVSQHAENEEFFVTFSAGVADLENTIDPDALFDIADSAMYASKQAGRNRITLAESLQTLDNPVYKLSV</sequence>
<dbReference type="RefSeq" id="WP_176802403.1">
    <property type="nucleotide sequence ID" value="NZ_JABXYJ010000002.1"/>
</dbReference>
<evidence type="ECO:0000259" key="6">
    <source>
        <dbReference type="PROSITE" id="PS50110"/>
    </source>
</evidence>
<dbReference type="SUPFAM" id="SSF55073">
    <property type="entry name" value="Nucleotide cyclase"/>
    <property type="match status" value="1"/>
</dbReference>
<organism evidence="9 10">
    <name type="scientific">Undibacterium oligocarboniphilum</name>
    <dbReference type="NCBI Taxonomy" id="666702"/>
    <lineage>
        <taxon>Bacteria</taxon>
        <taxon>Pseudomonadati</taxon>
        <taxon>Pseudomonadota</taxon>
        <taxon>Betaproteobacteria</taxon>
        <taxon>Burkholderiales</taxon>
        <taxon>Oxalobacteraceae</taxon>
        <taxon>Undibacterium</taxon>
    </lineage>
</organism>
<dbReference type="GO" id="GO:0005886">
    <property type="term" value="C:plasma membrane"/>
    <property type="evidence" value="ECO:0007669"/>
    <property type="project" value="TreeGrafter"/>
</dbReference>
<dbReference type="SUPFAM" id="SSF52172">
    <property type="entry name" value="CheY-like"/>
    <property type="match status" value="2"/>
</dbReference>
<dbReference type="InterPro" id="IPR008207">
    <property type="entry name" value="Sig_transdc_His_kin_Hpt_dom"/>
</dbReference>
<dbReference type="GO" id="GO:0004672">
    <property type="term" value="F:protein kinase activity"/>
    <property type="evidence" value="ECO:0007669"/>
    <property type="project" value="UniProtKB-ARBA"/>
</dbReference>
<comment type="catalytic activity">
    <reaction evidence="3">
        <text>2 GTP = 3',3'-c-di-GMP + 2 diphosphate</text>
        <dbReference type="Rhea" id="RHEA:24898"/>
        <dbReference type="ChEBI" id="CHEBI:33019"/>
        <dbReference type="ChEBI" id="CHEBI:37565"/>
        <dbReference type="ChEBI" id="CHEBI:58805"/>
        <dbReference type="EC" id="2.7.7.65"/>
    </reaction>
</comment>
<name>A0A850QL67_9BURK</name>
<feature type="domain" description="Response regulatory" evidence="6">
    <location>
        <begin position="138"/>
        <end position="255"/>
    </location>
</feature>
<dbReference type="Pfam" id="PF00072">
    <property type="entry name" value="Response_reg"/>
    <property type="match status" value="2"/>
</dbReference>
<dbReference type="Proteomes" id="UP000588051">
    <property type="component" value="Unassembled WGS sequence"/>
</dbReference>
<dbReference type="GO" id="GO:0052621">
    <property type="term" value="F:diguanylate cyclase activity"/>
    <property type="evidence" value="ECO:0007669"/>
    <property type="project" value="UniProtKB-EC"/>
</dbReference>
<dbReference type="CDD" id="cd00088">
    <property type="entry name" value="HPT"/>
    <property type="match status" value="1"/>
</dbReference>
<accession>A0A850QL67</accession>
<dbReference type="SUPFAM" id="SSF47226">
    <property type="entry name" value="Histidine-containing phosphotransfer domain, HPT domain"/>
    <property type="match status" value="1"/>
</dbReference>
<dbReference type="PROSITE" id="PS50110">
    <property type="entry name" value="RESPONSE_REGULATORY"/>
    <property type="match status" value="2"/>
</dbReference>
<comment type="caution">
    <text evidence="9">The sequence shown here is derived from an EMBL/GenBank/DDBJ whole genome shotgun (WGS) entry which is preliminary data.</text>
</comment>
<dbReference type="PANTHER" id="PTHR45138:SF9">
    <property type="entry name" value="DIGUANYLATE CYCLASE DGCM-RELATED"/>
    <property type="match status" value="1"/>
</dbReference>
<feature type="domain" description="GGDEF" evidence="7">
    <location>
        <begin position="420"/>
        <end position="552"/>
    </location>
</feature>
<evidence type="ECO:0000256" key="5">
    <source>
        <dbReference type="PROSITE-ProRule" id="PRU00169"/>
    </source>
</evidence>
<keyword evidence="5" id="KW-0597">Phosphoprotein</keyword>
<evidence type="ECO:0000256" key="1">
    <source>
        <dbReference type="ARBA" id="ARBA00012528"/>
    </source>
</evidence>
<dbReference type="InterPro" id="IPR001789">
    <property type="entry name" value="Sig_transdc_resp-reg_receiver"/>
</dbReference>
<proteinExistence type="predicted"/>
<evidence type="ECO:0000313" key="9">
    <source>
        <dbReference type="EMBL" id="NVO77144.1"/>
    </source>
</evidence>
<evidence type="ECO:0000313" key="10">
    <source>
        <dbReference type="Proteomes" id="UP000588051"/>
    </source>
</evidence>
<feature type="modified residue" description="Phosphohistidine" evidence="4">
    <location>
        <position position="55"/>
    </location>
</feature>